<organism evidence="16 17">
    <name type="scientific">Paramarasmius palmivorus</name>
    <dbReference type="NCBI Taxonomy" id="297713"/>
    <lineage>
        <taxon>Eukaryota</taxon>
        <taxon>Fungi</taxon>
        <taxon>Dikarya</taxon>
        <taxon>Basidiomycota</taxon>
        <taxon>Agaricomycotina</taxon>
        <taxon>Agaricomycetes</taxon>
        <taxon>Agaricomycetidae</taxon>
        <taxon>Agaricales</taxon>
        <taxon>Marasmiineae</taxon>
        <taxon>Marasmiaceae</taxon>
        <taxon>Paramarasmius</taxon>
    </lineage>
</organism>
<evidence type="ECO:0000256" key="14">
    <source>
        <dbReference type="SAM" id="Phobius"/>
    </source>
</evidence>
<feature type="domain" description="MYND-type" evidence="15">
    <location>
        <begin position="1153"/>
        <end position="1190"/>
    </location>
</feature>
<evidence type="ECO:0000256" key="13">
    <source>
        <dbReference type="SAM" id="MobiDB-lite"/>
    </source>
</evidence>
<keyword evidence="5" id="KW-0479">Metal-binding</keyword>
<evidence type="ECO:0000256" key="10">
    <source>
        <dbReference type="ARBA" id="ARBA00022989"/>
    </source>
</evidence>
<evidence type="ECO:0000256" key="9">
    <source>
        <dbReference type="ARBA" id="ARBA00022927"/>
    </source>
</evidence>
<dbReference type="EMBL" id="JAYKXP010000064">
    <property type="protein sequence ID" value="KAK7032514.1"/>
    <property type="molecule type" value="Genomic_DNA"/>
</dbReference>
<keyword evidence="9" id="KW-0653">Protein transport</keyword>
<comment type="subcellular location">
    <subcellularLocation>
        <location evidence="1">Membrane</location>
        <topology evidence="1">Multi-pass membrane protein</topology>
    </subcellularLocation>
</comment>
<evidence type="ECO:0000256" key="6">
    <source>
        <dbReference type="ARBA" id="ARBA00022771"/>
    </source>
</evidence>
<feature type="transmembrane region" description="Helical" evidence="14">
    <location>
        <begin position="655"/>
        <end position="676"/>
    </location>
</feature>
<evidence type="ECO:0000256" key="4">
    <source>
        <dbReference type="ARBA" id="ARBA00022692"/>
    </source>
</evidence>
<evidence type="ECO:0000256" key="5">
    <source>
        <dbReference type="ARBA" id="ARBA00022723"/>
    </source>
</evidence>
<feature type="transmembrane region" description="Helical" evidence="14">
    <location>
        <begin position="252"/>
        <end position="269"/>
    </location>
</feature>
<accession>A0AAW0C1T6</accession>
<proteinExistence type="inferred from homology"/>
<evidence type="ECO:0000256" key="2">
    <source>
        <dbReference type="ARBA" id="ARBA00008807"/>
    </source>
</evidence>
<keyword evidence="6 12" id="KW-0863">Zinc-finger</keyword>
<dbReference type="GO" id="GO:0015031">
    <property type="term" value="P:protein transport"/>
    <property type="evidence" value="ECO:0007669"/>
    <property type="project" value="UniProtKB-KW"/>
</dbReference>
<evidence type="ECO:0000313" key="16">
    <source>
        <dbReference type="EMBL" id="KAK7032514.1"/>
    </source>
</evidence>
<evidence type="ECO:0000256" key="7">
    <source>
        <dbReference type="ARBA" id="ARBA00022833"/>
    </source>
</evidence>
<dbReference type="GO" id="GO:0016020">
    <property type="term" value="C:membrane"/>
    <property type="evidence" value="ECO:0007669"/>
    <property type="project" value="UniProtKB-SubCell"/>
</dbReference>
<dbReference type="Gene3D" id="6.10.140.2220">
    <property type="match status" value="2"/>
</dbReference>
<dbReference type="GO" id="GO:0008270">
    <property type="term" value="F:zinc ion binding"/>
    <property type="evidence" value="ECO:0007669"/>
    <property type="project" value="UniProtKB-KW"/>
</dbReference>
<feature type="transmembrane region" description="Helical" evidence="14">
    <location>
        <begin position="194"/>
        <end position="212"/>
    </location>
</feature>
<feature type="compositionally biased region" description="Basic and acidic residues" evidence="13">
    <location>
        <begin position="7"/>
        <end position="28"/>
    </location>
</feature>
<dbReference type="Proteomes" id="UP001383192">
    <property type="component" value="Unassembled WGS sequence"/>
</dbReference>
<gene>
    <name evidence="16" type="ORF">VNI00_013083</name>
</gene>
<feature type="transmembrane region" description="Helical" evidence="14">
    <location>
        <begin position="161"/>
        <end position="182"/>
    </location>
</feature>
<dbReference type="PROSITE" id="PS50865">
    <property type="entry name" value="ZF_MYND_2"/>
    <property type="match status" value="2"/>
</dbReference>
<comment type="similarity">
    <text evidence="2">Belongs to the oligopeptide OPT transporter family.</text>
</comment>
<keyword evidence="17" id="KW-1185">Reference proteome</keyword>
<feature type="transmembrane region" description="Helical" evidence="14">
    <location>
        <begin position="83"/>
        <end position="102"/>
    </location>
</feature>
<dbReference type="Pfam" id="PF01753">
    <property type="entry name" value="zf-MYND"/>
    <property type="match status" value="2"/>
</dbReference>
<dbReference type="SUPFAM" id="SSF144232">
    <property type="entry name" value="HIT/MYND zinc finger-like"/>
    <property type="match status" value="2"/>
</dbReference>
<feature type="transmembrane region" description="Helical" evidence="14">
    <location>
        <begin position="696"/>
        <end position="721"/>
    </location>
</feature>
<keyword evidence="8" id="KW-0571">Peptide transport</keyword>
<dbReference type="Pfam" id="PF03169">
    <property type="entry name" value="OPT"/>
    <property type="match status" value="1"/>
</dbReference>
<evidence type="ECO:0000256" key="12">
    <source>
        <dbReference type="PROSITE-ProRule" id="PRU00134"/>
    </source>
</evidence>
<evidence type="ECO:0000256" key="3">
    <source>
        <dbReference type="ARBA" id="ARBA00022448"/>
    </source>
</evidence>
<dbReference type="NCBIfam" id="TIGR00728">
    <property type="entry name" value="OPT_sfam"/>
    <property type="match status" value="1"/>
</dbReference>
<feature type="region of interest" description="Disordered" evidence="13">
    <location>
        <begin position="1"/>
        <end position="29"/>
    </location>
</feature>
<keyword evidence="10 14" id="KW-1133">Transmembrane helix</keyword>
<protein>
    <recommendedName>
        <fullName evidence="15">MYND-type domain-containing protein</fullName>
    </recommendedName>
</protein>
<evidence type="ECO:0000256" key="8">
    <source>
        <dbReference type="ARBA" id="ARBA00022856"/>
    </source>
</evidence>
<dbReference type="InterPro" id="IPR002893">
    <property type="entry name" value="Znf_MYND"/>
</dbReference>
<keyword evidence="4 14" id="KW-0812">Transmembrane</keyword>
<evidence type="ECO:0000313" key="17">
    <source>
        <dbReference type="Proteomes" id="UP001383192"/>
    </source>
</evidence>
<feature type="transmembrane region" description="Helical" evidence="14">
    <location>
        <begin position="733"/>
        <end position="755"/>
    </location>
</feature>
<name>A0AAW0C1T6_9AGAR</name>
<keyword evidence="11 14" id="KW-0472">Membrane</keyword>
<evidence type="ECO:0000256" key="11">
    <source>
        <dbReference type="ARBA" id="ARBA00023136"/>
    </source>
</evidence>
<evidence type="ECO:0000256" key="1">
    <source>
        <dbReference type="ARBA" id="ARBA00004141"/>
    </source>
</evidence>
<feature type="transmembrane region" description="Helical" evidence="14">
    <location>
        <begin position="477"/>
        <end position="499"/>
    </location>
</feature>
<comment type="caution">
    <text evidence="16">The sequence shown here is derived from an EMBL/GenBank/DDBJ whole genome shotgun (WGS) entry which is preliminary data.</text>
</comment>
<feature type="transmembrane region" description="Helical" evidence="14">
    <location>
        <begin position="218"/>
        <end position="240"/>
    </location>
</feature>
<feature type="transmembrane region" description="Helical" evidence="14">
    <location>
        <begin position="109"/>
        <end position="130"/>
    </location>
</feature>
<reference evidence="16 17" key="1">
    <citation type="submission" date="2024-01" db="EMBL/GenBank/DDBJ databases">
        <title>A draft genome for a cacao thread blight-causing isolate of Paramarasmius palmivorus.</title>
        <authorList>
            <person name="Baruah I.K."/>
            <person name="Bukari Y."/>
            <person name="Amoako-Attah I."/>
            <person name="Meinhardt L.W."/>
            <person name="Bailey B.A."/>
            <person name="Cohen S.P."/>
        </authorList>
    </citation>
    <scope>NUCLEOTIDE SEQUENCE [LARGE SCALE GENOMIC DNA]</scope>
    <source>
        <strain evidence="16 17">GH-12</strain>
    </source>
</reference>
<feature type="transmembrane region" description="Helical" evidence="14">
    <location>
        <begin position="354"/>
        <end position="374"/>
    </location>
</feature>
<evidence type="ECO:0000259" key="15">
    <source>
        <dbReference type="PROSITE" id="PS50865"/>
    </source>
</evidence>
<feature type="domain" description="MYND-type" evidence="15">
    <location>
        <begin position="1715"/>
        <end position="1752"/>
    </location>
</feature>
<dbReference type="PROSITE" id="PS01360">
    <property type="entry name" value="ZF_MYND_1"/>
    <property type="match status" value="2"/>
</dbReference>
<sequence length="1900" mass="212795">MATLETLPKEKEANLERGSSFDEKKGSESDIDIAQTGEVYDDVRVIDLGEDGKERPITTDVDVATRLISLEDDPTLPCFTFRMWFLGIGLSCFGAVLGQIFYFRPQTIFVSSLFLQIIAYILGVGLEVIIPGPGNELPRLKTADTAFWRFMNPGPFNLKEHVAITIFSSTASESALAISIFAADSLFYNIQPNAGVGIFTLIGSQLLGYGLGGLMRSFLVYPTYIVFPNLLPTVQLFDALHRGKKFFLQKKRVRFFWGTFIAIFIWEWFPEYIAPTLTGISIFCLANQHSPWFTRIFGGAAGNEGLGMFALCLVYPQLHRPNAEADVTPAWSKVGSGGGSIGALFTPFSTQLSLYFGVMICIITFSAVYANNVWESQSFPWLSQELFFANGTPYDQLAILDDNFRLDEAKLAEVGLPWFAGSNVVYKIGTNLAIGATFTHVALWYGKEIKQAISAYRSGDYSDPHMQKMKVYKEVPMWWYAAVLLGSFAMAMATCYTGHSDLPWWGLIVAILFAALFLPFVVLVYAITGFVPDSQSLIQIIGASIMPGSPQRNMYFTLYGYNSVLQARGLLRDLKMGQYTKLPPRVTFTVQSVGAVIGGILNYVIMRTIITTHRDILLDVQGSNVWSGQQVQSFNSEAVTWGALSEHIYTPNGRYGIIPLSILIGLAIPVPFWLIHRYFPKVHADKVVTPVLCWTLGYLSVGINSSVFTTFLLAVFSQYYLRVYRPRWFRKYNFLMSAALDGGTQVMVFVFSFAVGGAGGKVVNFPNWALFSPDSNTSTRQMPPRYYSDEEIAEMASRVRVADPTEDNGSFDTISRNEALLLLKGMGINLFSPGAPLAKATEDDIRRRLKHVLWDSQRLDYLFPEKSFKSNKSSSLDISRASAWPKWSSAHPELAKAQGFMLDGYKDADRLNSYVFRHFQMSAFTQAENMSGIAMNPPPDMRGAWIGAKTVMAKAALDITREGGKDTPFVAYHTGSVTNPHMLVMEILDVKEIKWPEPSKLVSIRSLSILFRNSSIEQQMQLIRAVQRSKFGHAPTGRPEGGSQLLAHLQEKIQSTLPAKSRPRAAMEKLQFHLGAAEEIPEAHLRTFARILSLNAELIDSDYSGDLQSHWNGISRQLAEQTKISFFVPCLRLRWRALEEAETGQKPVPADNCGACGKSGAKQVCGSCKSPVYCGAECQKTDWPNHKVVCKFSRRLNDHKETAALPQGKFYVPTRCYNDFVQESGFAVEQEATMQSGCPPPMDCPTNEYGNDKFILRTQMDMNYEVSGMKGVTVFMWDRRRSLFVRCGPGDVKYAMEHKEPKIPFHQKGYDEYVKLVRDRGVQGQLIFLWAKRVGDSLELEMSTSLKQKAPPEHLSPEELAELIKQAKVADPSKDNGVFDSFKWKEMVALSNAMGLTMMRFRGDSKHPDVEGFRRRLRHALWDSQRLDYLFPGKSYNDEKNPKLNLSALETWPNWKDAHPELRQFGSGVKTLDYMQDAERLNTYVFRHFQLSTFTQNENRLGVQRSPSPDMEGAWTGVRKLMVRGSADITREGGLETPFLAYTSVPGRHMFIMEILDVKRISWPKPSKSVLTSAFCASDIANAGASTARATSEIYSEKPIPGGSPLITHLTQKVKGLLPPNAPENAAADRVSHDLGYADECPDPHLRTFARILSANSDLLDPEYVEDLQSHWNGITRELAQQSRISFFSPLLRPRCRTKEEIETGEKLKKAEITCAACGSKVAKQMCGSCKSLSYCNAQCQKAHWEQHKSECKLSKRLSDPQQAVLLPKGKFYVPIRCHGLLIPEEGFAIEFEAVMESGCCLPGECPPNEYGKDRFVVRAEGNGIGSSTIGFYDRRRSFIARSNPNASPCHREGHRQFIKVLKEKGVGSRFIFLWARRVGDCLEIDLQDIPPLVEETYFA</sequence>
<keyword evidence="7" id="KW-0862">Zinc</keyword>
<dbReference type="InterPro" id="IPR004648">
    <property type="entry name" value="Oligpept_transpt"/>
</dbReference>
<dbReference type="PANTHER" id="PTHR22601">
    <property type="entry name" value="ISP4 LIKE PROTEIN"/>
    <property type="match status" value="1"/>
</dbReference>
<keyword evidence="3" id="KW-0813">Transport</keyword>
<feature type="transmembrane region" description="Helical" evidence="14">
    <location>
        <begin position="505"/>
        <end position="527"/>
    </location>
</feature>
<dbReference type="GO" id="GO:0035673">
    <property type="term" value="F:oligopeptide transmembrane transporter activity"/>
    <property type="evidence" value="ECO:0007669"/>
    <property type="project" value="InterPro"/>
</dbReference>
<dbReference type="InterPro" id="IPR004813">
    <property type="entry name" value="OPT"/>
</dbReference>